<dbReference type="PANTHER" id="PTHR42878">
    <property type="entry name" value="TWO-COMPONENT HISTIDINE KINASE"/>
    <property type="match status" value="1"/>
</dbReference>
<feature type="domain" description="PAC" evidence="15">
    <location>
        <begin position="91"/>
        <end position="143"/>
    </location>
</feature>
<evidence type="ECO:0000256" key="5">
    <source>
        <dbReference type="ARBA" id="ARBA00022679"/>
    </source>
</evidence>
<dbReference type="CDD" id="cd00130">
    <property type="entry name" value="PAS"/>
    <property type="match status" value="2"/>
</dbReference>
<dbReference type="PROSITE" id="PS50112">
    <property type="entry name" value="PAS"/>
    <property type="match status" value="1"/>
</dbReference>
<keyword evidence="17" id="KW-1185">Reference proteome</keyword>
<dbReference type="InterPro" id="IPR005467">
    <property type="entry name" value="His_kinase_dom"/>
</dbReference>
<evidence type="ECO:0000313" key="16">
    <source>
        <dbReference type="EMBL" id="SMO96970.1"/>
    </source>
</evidence>
<dbReference type="SMART" id="SM00387">
    <property type="entry name" value="HATPase_c"/>
    <property type="match status" value="1"/>
</dbReference>
<accession>A0A521FN17</accession>
<proteinExistence type="predicted"/>
<evidence type="ECO:0000256" key="2">
    <source>
        <dbReference type="ARBA" id="ARBA00004141"/>
    </source>
</evidence>
<dbReference type="PROSITE" id="PS50113">
    <property type="entry name" value="PAC"/>
    <property type="match status" value="1"/>
</dbReference>
<dbReference type="InterPro" id="IPR000700">
    <property type="entry name" value="PAS-assoc_C"/>
</dbReference>
<keyword evidence="7" id="KW-0547">Nucleotide-binding</keyword>
<dbReference type="SUPFAM" id="SSF55874">
    <property type="entry name" value="ATPase domain of HSP90 chaperone/DNA topoisomerase II/histidine kinase"/>
    <property type="match status" value="1"/>
</dbReference>
<evidence type="ECO:0000256" key="1">
    <source>
        <dbReference type="ARBA" id="ARBA00000085"/>
    </source>
</evidence>
<evidence type="ECO:0000256" key="4">
    <source>
        <dbReference type="ARBA" id="ARBA00022553"/>
    </source>
</evidence>
<dbReference type="GO" id="GO:0000155">
    <property type="term" value="F:phosphorelay sensor kinase activity"/>
    <property type="evidence" value="ECO:0007669"/>
    <property type="project" value="InterPro"/>
</dbReference>
<feature type="domain" description="Histidine kinase" evidence="13">
    <location>
        <begin position="293"/>
        <end position="508"/>
    </location>
</feature>
<evidence type="ECO:0000256" key="9">
    <source>
        <dbReference type="ARBA" id="ARBA00022840"/>
    </source>
</evidence>
<dbReference type="SMART" id="SM00388">
    <property type="entry name" value="HisKA"/>
    <property type="match status" value="1"/>
</dbReference>
<reference evidence="16 17" key="1">
    <citation type="submission" date="2017-05" db="EMBL/GenBank/DDBJ databases">
        <authorList>
            <person name="Varghese N."/>
            <person name="Submissions S."/>
        </authorList>
    </citation>
    <scope>NUCLEOTIDE SEQUENCE [LARGE SCALE GENOMIC DNA]</scope>
    <source>
        <strain evidence="16 17">DSM 19036</strain>
    </source>
</reference>
<keyword evidence="8" id="KW-0418">Kinase</keyword>
<dbReference type="GO" id="GO:0000156">
    <property type="term" value="F:phosphorelay response regulator activity"/>
    <property type="evidence" value="ECO:0007669"/>
    <property type="project" value="TreeGrafter"/>
</dbReference>
<dbReference type="InterPro" id="IPR050351">
    <property type="entry name" value="BphY/WalK/GraS-like"/>
</dbReference>
<dbReference type="EC" id="2.7.13.3" evidence="3"/>
<evidence type="ECO:0000256" key="12">
    <source>
        <dbReference type="ARBA" id="ARBA00023136"/>
    </source>
</evidence>
<dbReference type="Gene3D" id="3.30.450.20">
    <property type="entry name" value="PAS domain"/>
    <property type="match status" value="2"/>
</dbReference>
<dbReference type="Pfam" id="PF02518">
    <property type="entry name" value="HATPase_c"/>
    <property type="match status" value="1"/>
</dbReference>
<dbReference type="GO" id="GO:0005524">
    <property type="term" value="F:ATP binding"/>
    <property type="evidence" value="ECO:0007669"/>
    <property type="project" value="UniProtKB-KW"/>
</dbReference>
<dbReference type="InterPro" id="IPR036097">
    <property type="entry name" value="HisK_dim/P_sf"/>
</dbReference>
<dbReference type="InterPro" id="IPR003594">
    <property type="entry name" value="HATPase_dom"/>
</dbReference>
<evidence type="ECO:0000256" key="10">
    <source>
        <dbReference type="ARBA" id="ARBA00022989"/>
    </source>
</evidence>
<dbReference type="InterPro" id="IPR036890">
    <property type="entry name" value="HATPase_C_sf"/>
</dbReference>
<dbReference type="InterPro" id="IPR003661">
    <property type="entry name" value="HisK_dim/P_dom"/>
</dbReference>
<protein>
    <recommendedName>
        <fullName evidence="3">histidine kinase</fullName>
        <ecNumber evidence="3">2.7.13.3</ecNumber>
    </recommendedName>
</protein>
<dbReference type="InterPro" id="IPR004358">
    <property type="entry name" value="Sig_transdc_His_kin-like_C"/>
</dbReference>
<dbReference type="InterPro" id="IPR035965">
    <property type="entry name" value="PAS-like_dom_sf"/>
</dbReference>
<keyword evidence="11" id="KW-0902">Two-component regulatory system</keyword>
<dbReference type="SMART" id="SM00086">
    <property type="entry name" value="PAC"/>
    <property type="match status" value="1"/>
</dbReference>
<keyword evidence="6" id="KW-0812">Transmembrane</keyword>
<evidence type="ECO:0000256" key="6">
    <source>
        <dbReference type="ARBA" id="ARBA00022692"/>
    </source>
</evidence>
<keyword evidence="9" id="KW-0067">ATP-binding</keyword>
<dbReference type="Proteomes" id="UP000320300">
    <property type="component" value="Unassembled WGS sequence"/>
</dbReference>
<comment type="subcellular location">
    <subcellularLocation>
        <location evidence="2">Membrane</location>
        <topology evidence="2">Multi-pass membrane protein</topology>
    </subcellularLocation>
</comment>
<dbReference type="NCBIfam" id="TIGR00229">
    <property type="entry name" value="sensory_box"/>
    <property type="match status" value="1"/>
</dbReference>
<dbReference type="GO" id="GO:0030295">
    <property type="term" value="F:protein kinase activator activity"/>
    <property type="evidence" value="ECO:0007669"/>
    <property type="project" value="TreeGrafter"/>
</dbReference>
<evidence type="ECO:0000256" key="7">
    <source>
        <dbReference type="ARBA" id="ARBA00022741"/>
    </source>
</evidence>
<feature type="domain" description="PAS" evidence="14">
    <location>
        <begin position="15"/>
        <end position="88"/>
    </location>
</feature>
<evidence type="ECO:0000256" key="11">
    <source>
        <dbReference type="ARBA" id="ARBA00023012"/>
    </source>
</evidence>
<dbReference type="PRINTS" id="PR00344">
    <property type="entry name" value="BCTRLSENSOR"/>
</dbReference>
<evidence type="ECO:0000256" key="3">
    <source>
        <dbReference type="ARBA" id="ARBA00012438"/>
    </source>
</evidence>
<gene>
    <name evidence="16" type="ORF">SAMN06265348_113196</name>
</gene>
<dbReference type="GO" id="GO:0016020">
    <property type="term" value="C:membrane"/>
    <property type="evidence" value="ECO:0007669"/>
    <property type="project" value="UniProtKB-SubCell"/>
</dbReference>
<evidence type="ECO:0000313" key="17">
    <source>
        <dbReference type="Proteomes" id="UP000320300"/>
    </source>
</evidence>
<evidence type="ECO:0000259" key="15">
    <source>
        <dbReference type="PROSITE" id="PS50113"/>
    </source>
</evidence>
<dbReference type="InterPro" id="IPR000014">
    <property type="entry name" value="PAS"/>
</dbReference>
<organism evidence="16 17">
    <name type="scientific">Pedobacter westerhofensis</name>
    <dbReference type="NCBI Taxonomy" id="425512"/>
    <lineage>
        <taxon>Bacteria</taxon>
        <taxon>Pseudomonadati</taxon>
        <taxon>Bacteroidota</taxon>
        <taxon>Sphingobacteriia</taxon>
        <taxon>Sphingobacteriales</taxon>
        <taxon>Sphingobacteriaceae</taxon>
        <taxon>Pedobacter</taxon>
    </lineage>
</organism>
<dbReference type="SUPFAM" id="SSF55785">
    <property type="entry name" value="PYP-like sensor domain (PAS domain)"/>
    <property type="match status" value="2"/>
</dbReference>
<evidence type="ECO:0000259" key="13">
    <source>
        <dbReference type="PROSITE" id="PS50109"/>
    </source>
</evidence>
<comment type="catalytic activity">
    <reaction evidence="1">
        <text>ATP + protein L-histidine = ADP + protein N-phospho-L-histidine.</text>
        <dbReference type="EC" id="2.7.13.3"/>
    </reaction>
</comment>
<dbReference type="GO" id="GO:0007234">
    <property type="term" value="P:osmosensory signaling via phosphorelay pathway"/>
    <property type="evidence" value="ECO:0007669"/>
    <property type="project" value="TreeGrafter"/>
</dbReference>
<dbReference type="FunFam" id="3.30.565.10:FF:000006">
    <property type="entry name" value="Sensor histidine kinase WalK"/>
    <property type="match status" value="1"/>
</dbReference>
<keyword evidence="4" id="KW-0597">Phosphoprotein</keyword>
<keyword evidence="12" id="KW-0472">Membrane</keyword>
<dbReference type="InterPro" id="IPR001610">
    <property type="entry name" value="PAC"/>
</dbReference>
<dbReference type="PROSITE" id="PS50109">
    <property type="entry name" value="HIS_KIN"/>
    <property type="match status" value="1"/>
</dbReference>
<sequence>MTEDIINRAALTGIDQTLFFRVVESTNTGIVITDNSLPDNPIIYCNPAFEQMSGYKRIDIIGHNCRFLQGKDRKQAARGIVHEAISNGRSCVVEIRNYTKEGKLFWNELYISPVTNDEGVVTHFIGIQNDVSSRKKSQLELERVQIETEKLVIERTKMYQESQDFMTSIVETLRESLLVIDHDFTILSANAHFLNTFKVSINETKGRLLYDLGNGQWNIPELKRMMEDILPTNNPVLDYEVEHEFPHIGKKLMLLNAHRVELEGQYKNWILLAIEDITERRAVQQRKDDFLSIASHELKTPLTTVVGYLQLMKRLMPAEASEKFRSIADKTERYVHRLNHLLSDLLDVSRIQTGNIEIHKEPFDFDKMLIETIEGIRAATPQREILLKGSVECQCNADESHIIQVVSNLLGNAIKYSPDNTPVTVQVTKISDVIKFSVTDKGIGITEADYAKIFDRFYRVAEVQRHYSGMGIGLYICQQIILNHGGTIWVESKRNVGSTFNFTIPIQG</sequence>
<dbReference type="RefSeq" id="WP_246101717.1">
    <property type="nucleotide sequence ID" value="NZ_CBCSJO010000012.1"/>
</dbReference>
<dbReference type="PANTHER" id="PTHR42878:SF7">
    <property type="entry name" value="SENSOR HISTIDINE KINASE GLRK"/>
    <property type="match status" value="1"/>
</dbReference>
<dbReference type="AlphaFoldDB" id="A0A521FN17"/>
<name>A0A521FN17_9SPHI</name>
<dbReference type="Pfam" id="PF13426">
    <property type="entry name" value="PAS_9"/>
    <property type="match status" value="2"/>
</dbReference>
<dbReference type="Gene3D" id="3.30.565.10">
    <property type="entry name" value="Histidine kinase-like ATPase, C-terminal domain"/>
    <property type="match status" value="1"/>
</dbReference>
<dbReference type="SUPFAM" id="SSF47384">
    <property type="entry name" value="Homodimeric domain of signal transducing histidine kinase"/>
    <property type="match status" value="1"/>
</dbReference>
<dbReference type="Pfam" id="PF00512">
    <property type="entry name" value="HisKA"/>
    <property type="match status" value="1"/>
</dbReference>
<evidence type="ECO:0000256" key="8">
    <source>
        <dbReference type="ARBA" id="ARBA00022777"/>
    </source>
</evidence>
<keyword evidence="10" id="KW-1133">Transmembrane helix</keyword>
<keyword evidence="5" id="KW-0808">Transferase</keyword>
<dbReference type="SMART" id="SM00091">
    <property type="entry name" value="PAS"/>
    <property type="match status" value="2"/>
</dbReference>
<evidence type="ECO:0000259" key="14">
    <source>
        <dbReference type="PROSITE" id="PS50112"/>
    </source>
</evidence>
<dbReference type="Gene3D" id="1.10.287.130">
    <property type="match status" value="1"/>
</dbReference>
<dbReference type="CDD" id="cd00082">
    <property type="entry name" value="HisKA"/>
    <property type="match status" value="1"/>
</dbReference>
<dbReference type="EMBL" id="FXTN01000013">
    <property type="protein sequence ID" value="SMO96970.1"/>
    <property type="molecule type" value="Genomic_DNA"/>
</dbReference>